<gene>
    <name evidence="4" type="ORF">J2851_002675</name>
</gene>
<evidence type="ECO:0000259" key="3">
    <source>
        <dbReference type="SMART" id="SM00062"/>
    </source>
</evidence>
<dbReference type="InterPro" id="IPR022448">
    <property type="entry name" value="Quinoprotein_dehydrogenase"/>
</dbReference>
<organism evidence="4 5">
    <name type="scientific">Azospirillum rugosum</name>
    <dbReference type="NCBI Taxonomy" id="416170"/>
    <lineage>
        <taxon>Bacteria</taxon>
        <taxon>Pseudomonadati</taxon>
        <taxon>Pseudomonadota</taxon>
        <taxon>Alphaproteobacteria</taxon>
        <taxon>Rhodospirillales</taxon>
        <taxon>Azospirillaceae</taxon>
        <taxon>Azospirillum</taxon>
    </lineage>
</organism>
<dbReference type="PANTHER" id="PTHR35936">
    <property type="entry name" value="MEMBRANE-BOUND LYTIC MUREIN TRANSGLYCOSYLASE F"/>
    <property type="match status" value="1"/>
</dbReference>
<protein>
    <submittedName>
        <fullName evidence="4">MxaJ protein</fullName>
    </submittedName>
</protein>
<name>A0ABS4SKY2_9PROT</name>
<dbReference type="PANTHER" id="PTHR35936:SF17">
    <property type="entry name" value="ARGININE-BINDING EXTRACELLULAR PROTEIN ARTP"/>
    <property type="match status" value="1"/>
</dbReference>
<feature type="domain" description="Solute-binding protein family 3/N-terminal" evidence="3">
    <location>
        <begin position="24"/>
        <end position="262"/>
    </location>
</feature>
<dbReference type="NCBIfam" id="TIGR03871">
    <property type="entry name" value="ABC_peri_MoxJ_2"/>
    <property type="match status" value="1"/>
</dbReference>
<proteinExistence type="predicted"/>
<reference evidence="4 5" key="1">
    <citation type="submission" date="2021-03" db="EMBL/GenBank/DDBJ databases">
        <title>Genomic Encyclopedia of Type Strains, Phase III (KMG-III): the genomes of soil and plant-associated and newly described type strains.</title>
        <authorList>
            <person name="Whitman W."/>
        </authorList>
    </citation>
    <scope>NUCLEOTIDE SEQUENCE [LARGE SCALE GENOMIC DNA]</scope>
    <source>
        <strain evidence="4 5">IMMIB AFH-6</strain>
    </source>
</reference>
<dbReference type="RefSeq" id="WP_209766749.1">
    <property type="nucleotide sequence ID" value="NZ_JAGINP010000008.1"/>
</dbReference>
<dbReference type="Gene3D" id="3.40.190.10">
    <property type="entry name" value="Periplasmic binding protein-like II"/>
    <property type="match status" value="2"/>
</dbReference>
<evidence type="ECO:0000256" key="1">
    <source>
        <dbReference type="ARBA" id="ARBA00022729"/>
    </source>
</evidence>
<evidence type="ECO:0000313" key="5">
    <source>
        <dbReference type="Proteomes" id="UP000781958"/>
    </source>
</evidence>
<dbReference type="SUPFAM" id="SSF53850">
    <property type="entry name" value="Periplasmic binding protein-like II"/>
    <property type="match status" value="1"/>
</dbReference>
<feature type="signal peptide" evidence="2">
    <location>
        <begin position="1"/>
        <end position="20"/>
    </location>
</feature>
<accession>A0ABS4SKY2</accession>
<comment type="caution">
    <text evidence="4">The sequence shown here is derived from an EMBL/GenBank/DDBJ whole genome shotgun (WGS) entry which is preliminary data.</text>
</comment>
<evidence type="ECO:0000313" key="4">
    <source>
        <dbReference type="EMBL" id="MBP2292894.1"/>
    </source>
</evidence>
<keyword evidence="1 2" id="KW-0732">Signal</keyword>
<keyword evidence="5" id="KW-1185">Reference proteome</keyword>
<dbReference type="Proteomes" id="UP000781958">
    <property type="component" value="Unassembled WGS sequence"/>
</dbReference>
<dbReference type="InterPro" id="IPR001638">
    <property type="entry name" value="Solute-binding_3/MltF_N"/>
</dbReference>
<evidence type="ECO:0000256" key="2">
    <source>
        <dbReference type="SAM" id="SignalP"/>
    </source>
</evidence>
<feature type="chain" id="PRO_5047526767" evidence="2">
    <location>
        <begin position="21"/>
        <end position="269"/>
    </location>
</feature>
<dbReference type="EMBL" id="JAGINP010000008">
    <property type="protein sequence ID" value="MBP2292894.1"/>
    <property type="molecule type" value="Genomic_DNA"/>
</dbReference>
<dbReference type="SMART" id="SM00062">
    <property type="entry name" value="PBPb"/>
    <property type="match status" value="1"/>
</dbReference>
<sequence>MRRLTAWVLLLALWTSAAPAGAEALRVCADPNNLPYSNDRGEGFENRIVELLARDLGMIVDYTWWAQRRGFIRNTVKAGLCDVVAGVPMGLPMLAVTRPYYRSTYVFVTVAGRGLDIRSFDDDRLRTLRVGVQMIGDDFSNAPPAHALSRRGIVQNVRGYLVYGDYTQPNPTAQIVEAVTRGDVDVAVVWGPQAGFFARRQPVPLTLTPVSPSIDGPIRPMIFDISMGTRREDTALRERLDDALGRNAAAIDAILADYGVPRVDPPRAP</sequence>